<comment type="pathway">
    <text evidence="1">Porphyrin-containing compound metabolism; siroheme biosynthesis; sirohydrochlorin from precorrin-2: step 1/1.</text>
</comment>
<dbReference type="SUPFAM" id="SSF75615">
    <property type="entry name" value="Siroheme synthase middle domains-like"/>
    <property type="match status" value="1"/>
</dbReference>
<dbReference type="GO" id="GO:0043115">
    <property type="term" value="F:precorrin-2 dehydrogenase activity"/>
    <property type="evidence" value="ECO:0007669"/>
    <property type="project" value="UniProtKB-EC"/>
</dbReference>
<comment type="catalytic activity">
    <reaction evidence="6">
        <text>precorrin-2 + NAD(+) = sirohydrochlorin + NADH + 2 H(+)</text>
        <dbReference type="Rhea" id="RHEA:15613"/>
        <dbReference type="ChEBI" id="CHEBI:15378"/>
        <dbReference type="ChEBI" id="CHEBI:57540"/>
        <dbReference type="ChEBI" id="CHEBI:57945"/>
        <dbReference type="ChEBI" id="CHEBI:58351"/>
        <dbReference type="ChEBI" id="CHEBI:58827"/>
        <dbReference type="EC" id="1.3.1.76"/>
    </reaction>
</comment>
<reference evidence="7 8" key="1">
    <citation type="submission" date="2019-08" db="EMBL/GenBank/DDBJ databases">
        <authorList>
            <person name="Chen S.-C."/>
            <person name="Lai M.-C."/>
            <person name="You Y.-T."/>
        </authorList>
    </citation>
    <scope>NUCLEOTIDE SEQUENCE [LARGE SCALE GENOMIC DNA]</scope>
    <source>
        <strain evidence="7 8">P2F9704a</strain>
    </source>
</reference>
<evidence type="ECO:0000256" key="1">
    <source>
        <dbReference type="ARBA" id="ARBA00005010"/>
    </source>
</evidence>
<proteinExistence type="predicted"/>
<evidence type="ECO:0000313" key="7">
    <source>
        <dbReference type="EMBL" id="MCQ1539565.1"/>
    </source>
</evidence>
<dbReference type="EMBL" id="VOTZ01000040">
    <property type="protein sequence ID" value="MCQ1539565.1"/>
    <property type="molecule type" value="Genomic_DNA"/>
</dbReference>
<dbReference type="NCBIfam" id="TIGR01470">
    <property type="entry name" value="cysG_Nterm"/>
    <property type="match status" value="1"/>
</dbReference>
<accession>A0ABD4TQI6</accession>
<evidence type="ECO:0000256" key="4">
    <source>
        <dbReference type="ARBA" id="ARBA00023027"/>
    </source>
</evidence>
<dbReference type="InterPro" id="IPR028161">
    <property type="entry name" value="Met8-like"/>
</dbReference>
<evidence type="ECO:0000256" key="3">
    <source>
        <dbReference type="ARBA" id="ARBA00023002"/>
    </source>
</evidence>
<keyword evidence="8" id="KW-1185">Reference proteome</keyword>
<name>A0ABD4TQI6_9EURY</name>
<dbReference type="PANTHER" id="PTHR35330">
    <property type="entry name" value="SIROHEME BIOSYNTHESIS PROTEIN MET8"/>
    <property type="match status" value="1"/>
</dbReference>
<evidence type="ECO:0000256" key="2">
    <source>
        <dbReference type="ARBA" id="ARBA00012400"/>
    </source>
</evidence>
<keyword evidence="4" id="KW-0520">NAD</keyword>
<dbReference type="PANTHER" id="PTHR35330:SF1">
    <property type="entry name" value="SIROHEME BIOSYNTHESIS PROTEIN MET8"/>
    <property type="match status" value="1"/>
</dbReference>
<keyword evidence="3" id="KW-0560">Oxidoreductase</keyword>
<organism evidence="7 8">
    <name type="scientific">Methanocalculus taiwanensis</name>
    <dbReference type="NCBI Taxonomy" id="106207"/>
    <lineage>
        <taxon>Archaea</taxon>
        <taxon>Methanobacteriati</taxon>
        <taxon>Methanobacteriota</taxon>
        <taxon>Stenosarchaea group</taxon>
        <taxon>Methanomicrobia</taxon>
        <taxon>Methanomicrobiales</taxon>
        <taxon>Methanocalculaceae</taxon>
        <taxon>Methanocalculus</taxon>
    </lineage>
</organism>
<sequence>MIPLIIDFSRKKVVIFGGGAVSARKARYFQDEAELTVISRSFSDAIKASPANLMQSDVGEMSDEEILSHLEGAFLVISALPDKNQNNRIGRLAAEAGILFNNADGEAGDVIIPSILRGRHLIAGFSTGGESPAVSRHLRDRFETIIPEIDAMVDLQIVLRDALKATNLKQEERAERLRDAIIDPEIREGLQKDMDATIHLALRRYSSETMPKINRGNSDE</sequence>
<dbReference type="Proteomes" id="UP001524383">
    <property type="component" value="Unassembled WGS sequence"/>
</dbReference>
<dbReference type="GO" id="GO:0006779">
    <property type="term" value="P:porphyrin-containing compound biosynthetic process"/>
    <property type="evidence" value="ECO:0007669"/>
    <property type="project" value="UniProtKB-KW"/>
</dbReference>
<dbReference type="InterPro" id="IPR036291">
    <property type="entry name" value="NAD(P)-bd_dom_sf"/>
</dbReference>
<comment type="caution">
    <text evidence="7">The sequence shown here is derived from an EMBL/GenBank/DDBJ whole genome shotgun (WGS) entry which is preliminary data.</text>
</comment>
<dbReference type="EC" id="1.3.1.76" evidence="2"/>
<dbReference type="RefSeq" id="WP_255333537.1">
    <property type="nucleotide sequence ID" value="NZ_VOTZ01000040.1"/>
</dbReference>
<dbReference type="InterPro" id="IPR006367">
    <property type="entry name" value="Sirohaem_synthase_N"/>
</dbReference>
<dbReference type="AlphaFoldDB" id="A0ABD4TQI6"/>
<keyword evidence="5" id="KW-0627">Porphyrin biosynthesis</keyword>
<evidence type="ECO:0000256" key="6">
    <source>
        <dbReference type="ARBA" id="ARBA00047561"/>
    </source>
</evidence>
<gene>
    <name evidence="7" type="ORF">FTO68_11320</name>
</gene>
<dbReference type="Gene3D" id="3.40.50.720">
    <property type="entry name" value="NAD(P)-binding Rossmann-like Domain"/>
    <property type="match status" value="1"/>
</dbReference>
<dbReference type="Gene3D" id="3.30.160.110">
    <property type="entry name" value="Siroheme synthase, domain 2"/>
    <property type="match status" value="1"/>
</dbReference>
<dbReference type="SUPFAM" id="SSF51735">
    <property type="entry name" value="NAD(P)-binding Rossmann-fold domains"/>
    <property type="match status" value="1"/>
</dbReference>
<evidence type="ECO:0000256" key="5">
    <source>
        <dbReference type="ARBA" id="ARBA00023244"/>
    </source>
</evidence>
<evidence type="ECO:0000313" key="8">
    <source>
        <dbReference type="Proteomes" id="UP001524383"/>
    </source>
</evidence>
<protein>
    <recommendedName>
        <fullName evidence="2">precorrin-2 dehydrogenase</fullName>
        <ecNumber evidence="2">1.3.1.76</ecNumber>
    </recommendedName>
</protein>
<dbReference type="Pfam" id="PF13241">
    <property type="entry name" value="NAD_binding_7"/>
    <property type="match status" value="1"/>
</dbReference>